<evidence type="ECO:0000313" key="4">
    <source>
        <dbReference type="Proteomes" id="UP000285023"/>
    </source>
</evidence>
<feature type="compositionally biased region" description="Basic and acidic residues" evidence="1">
    <location>
        <begin position="54"/>
        <end position="70"/>
    </location>
</feature>
<protein>
    <recommendedName>
        <fullName evidence="5">Lipoprotein</fullName>
    </recommendedName>
</protein>
<dbReference type="AlphaFoldDB" id="A0A418Q3F6"/>
<gene>
    <name evidence="3" type="ORF">D3M59_05760</name>
</gene>
<keyword evidence="2" id="KW-0732">Signal</keyword>
<comment type="caution">
    <text evidence="3">The sequence shown here is derived from an EMBL/GenBank/DDBJ whole genome shotgun (WGS) entry which is preliminary data.</text>
</comment>
<evidence type="ECO:0000256" key="2">
    <source>
        <dbReference type="SAM" id="SignalP"/>
    </source>
</evidence>
<dbReference type="OrthoDB" id="7409056at2"/>
<keyword evidence="4" id="KW-1185">Reference proteome</keyword>
<sequence>MAMRSELKLLLAGVSATALSACTPVDAGFGEAYRYDMAIQTINPDPVYPADGAKPGDHGEKAAKATERYRKGQTKPVQRDSISSGSGSSSSGGNGQ</sequence>
<evidence type="ECO:0000256" key="1">
    <source>
        <dbReference type="SAM" id="MobiDB-lite"/>
    </source>
</evidence>
<organism evidence="3 4">
    <name type="scientific">Sphingomonas edaphi</name>
    <dbReference type="NCBI Taxonomy" id="2315689"/>
    <lineage>
        <taxon>Bacteria</taxon>
        <taxon>Pseudomonadati</taxon>
        <taxon>Pseudomonadota</taxon>
        <taxon>Alphaproteobacteria</taxon>
        <taxon>Sphingomonadales</taxon>
        <taxon>Sphingomonadaceae</taxon>
        <taxon>Sphingomonas</taxon>
    </lineage>
</organism>
<proteinExistence type="predicted"/>
<reference evidence="3 4" key="1">
    <citation type="submission" date="2018-09" db="EMBL/GenBank/DDBJ databases">
        <title>Sphingomonas sp. DAC4.</title>
        <authorList>
            <person name="Seo T."/>
        </authorList>
    </citation>
    <scope>NUCLEOTIDE SEQUENCE [LARGE SCALE GENOMIC DNA]</scope>
    <source>
        <strain evidence="3 4">DAC4</strain>
    </source>
</reference>
<evidence type="ECO:0008006" key="5">
    <source>
        <dbReference type="Google" id="ProtNLM"/>
    </source>
</evidence>
<feature type="chain" id="PRO_5019185618" description="Lipoprotein" evidence="2">
    <location>
        <begin position="28"/>
        <end position="96"/>
    </location>
</feature>
<evidence type="ECO:0000313" key="3">
    <source>
        <dbReference type="EMBL" id="RIX32443.1"/>
    </source>
</evidence>
<dbReference type="Proteomes" id="UP000285023">
    <property type="component" value="Unassembled WGS sequence"/>
</dbReference>
<feature type="region of interest" description="Disordered" evidence="1">
    <location>
        <begin position="44"/>
        <end position="96"/>
    </location>
</feature>
<dbReference type="EMBL" id="QXTF01000001">
    <property type="protein sequence ID" value="RIX32443.1"/>
    <property type="molecule type" value="Genomic_DNA"/>
</dbReference>
<dbReference type="PROSITE" id="PS51257">
    <property type="entry name" value="PROKAR_LIPOPROTEIN"/>
    <property type="match status" value="1"/>
</dbReference>
<accession>A0A418Q3F6</accession>
<feature type="signal peptide" evidence="2">
    <location>
        <begin position="1"/>
        <end position="27"/>
    </location>
</feature>
<name>A0A418Q3F6_9SPHN</name>